<name>A0A9W7CG91_9STRA</name>
<dbReference type="InterPro" id="IPR050879">
    <property type="entry name" value="Acyltransferase_3"/>
</dbReference>
<keyword evidence="2" id="KW-0812">Transmembrane</keyword>
<keyword evidence="2" id="KW-0472">Membrane</keyword>
<evidence type="ECO:0000313" key="4">
    <source>
        <dbReference type="Proteomes" id="UP001165083"/>
    </source>
</evidence>
<organism evidence="3 4">
    <name type="scientific">Phytophthora lilii</name>
    <dbReference type="NCBI Taxonomy" id="2077276"/>
    <lineage>
        <taxon>Eukaryota</taxon>
        <taxon>Sar</taxon>
        <taxon>Stramenopiles</taxon>
        <taxon>Oomycota</taxon>
        <taxon>Peronosporomycetes</taxon>
        <taxon>Peronosporales</taxon>
        <taxon>Peronosporaceae</taxon>
        <taxon>Phytophthora</taxon>
    </lineage>
</organism>
<dbReference type="PANTHER" id="PTHR23028:SF53">
    <property type="entry name" value="ACYL_TRANSF_3 DOMAIN-CONTAINING PROTEIN"/>
    <property type="match status" value="1"/>
</dbReference>
<protein>
    <submittedName>
        <fullName evidence="3">Unnamed protein product</fullName>
    </submittedName>
</protein>
<feature type="region of interest" description="Disordered" evidence="1">
    <location>
        <begin position="174"/>
        <end position="204"/>
    </location>
</feature>
<dbReference type="GO" id="GO:0000271">
    <property type="term" value="P:polysaccharide biosynthetic process"/>
    <property type="evidence" value="ECO:0007669"/>
    <property type="project" value="TreeGrafter"/>
</dbReference>
<feature type="transmembrane region" description="Helical" evidence="2">
    <location>
        <begin position="26"/>
        <end position="48"/>
    </location>
</feature>
<dbReference type="OrthoDB" id="5819582at2759"/>
<feature type="transmembrane region" description="Helical" evidence="2">
    <location>
        <begin position="92"/>
        <end position="115"/>
    </location>
</feature>
<dbReference type="GO" id="GO:0016020">
    <property type="term" value="C:membrane"/>
    <property type="evidence" value="ECO:0007669"/>
    <property type="project" value="TreeGrafter"/>
</dbReference>
<evidence type="ECO:0000256" key="1">
    <source>
        <dbReference type="SAM" id="MobiDB-lite"/>
    </source>
</evidence>
<dbReference type="EMBL" id="BSXW01000986">
    <property type="protein sequence ID" value="GMF32440.1"/>
    <property type="molecule type" value="Genomic_DNA"/>
</dbReference>
<keyword evidence="4" id="KW-1185">Reference proteome</keyword>
<accession>A0A9W7CG91</accession>
<dbReference type="PANTHER" id="PTHR23028">
    <property type="entry name" value="ACETYLTRANSFERASE"/>
    <property type="match status" value="1"/>
</dbReference>
<reference evidence="3" key="1">
    <citation type="submission" date="2023-04" db="EMBL/GenBank/DDBJ databases">
        <title>Phytophthora lilii NBRC 32176.</title>
        <authorList>
            <person name="Ichikawa N."/>
            <person name="Sato H."/>
            <person name="Tonouchi N."/>
        </authorList>
    </citation>
    <scope>NUCLEOTIDE SEQUENCE</scope>
    <source>
        <strain evidence="3">NBRC 32176</strain>
    </source>
</reference>
<sequence length="204" mass="23238">MAAAIFVKLQAWIKAKNFTFRKLHIVALRVVEAVLIAAYLSVVFRGLFFNWLGMPLPPPTGYIMPFTSVKLSLLIVIEMIQPSTVSLIFEWIVLRYMGKISFSVYLLHVFVIYSPPIEEQTNYYDKTFSVFGLVILLATASYHLVEYPSQLLAQRLSRKFSRLASYDHEKIVEQSDTESDVQSELDSTKSSVGLLATNDDKTDR</sequence>
<evidence type="ECO:0000256" key="2">
    <source>
        <dbReference type="SAM" id="Phobius"/>
    </source>
</evidence>
<dbReference type="Proteomes" id="UP001165083">
    <property type="component" value="Unassembled WGS sequence"/>
</dbReference>
<proteinExistence type="predicted"/>
<gene>
    <name evidence="3" type="ORF">Plil01_001386800</name>
</gene>
<comment type="caution">
    <text evidence="3">The sequence shown here is derived from an EMBL/GenBank/DDBJ whole genome shotgun (WGS) entry which is preliminary data.</text>
</comment>
<dbReference type="AlphaFoldDB" id="A0A9W7CG91"/>
<evidence type="ECO:0000313" key="3">
    <source>
        <dbReference type="EMBL" id="GMF32440.1"/>
    </source>
</evidence>
<feature type="transmembrane region" description="Helical" evidence="2">
    <location>
        <begin position="127"/>
        <end position="145"/>
    </location>
</feature>
<keyword evidence="2" id="KW-1133">Transmembrane helix</keyword>